<evidence type="ECO:0000313" key="2">
    <source>
        <dbReference type="Proteomes" id="UP000005038"/>
    </source>
</evidence>
<reference evidence="1" key="1">
    <citation type="submission" date="2012-02" db="EMBL/GenBank/DDBJ databases">
        <title>Whole genome shotgun sequence of Gordonia otitidis NBRC 100426.</title>
        <authorList>
            <person name="Yoshida I."/>
            <person name="Hosoyama A."/>
            <person name="Tsuchikane K."/>
            <person name="Katsumata H."/>
            <person name="Yamazaki S."/>
            <person name="Fujita N."/>
        </authorList>
    </citation>
    <scope>NUCLEOTIDE SEQUENCE [LARGE SCALE GENOMIC DNA]</scope>
    <source>
        <strain evidence="1">NBRC 100426</strain>
    </source>
</reference>
<dbReference type="EMBL" id="BAFB01000222">
    <property type="protein sequence ID" value="GAB36501.1"/>
    <property type="molecule type" value="Genomic_DNA"/>
</dbReference>
<dbReference type="RefSeq" id="WP_007240682.1">
    <property type="nucleotide sequence ID" value="NZ_BAFB01000222.1"/>
</dbReference>
<accession>H5TSP3</accession>
<dbReference type="OrthoDB" id="4762955at2"/>
<dbReference type="InterPro" id="IPR016516">
    <property type="entry name" value="UCP07580"/>
</dbReference>
<keyword evidence="2" id="KW-1185">Reference proteome</keyword>
<gene>
    <name evidence="1" type="ORF">GOOTI_222_00060</name>
</gene>
<sequence length="324" mass="36884">MSDLKVRRVRFDLAGDDIPFNWHPQRPAFAMQCNVVSFFAPGFEKLIVQSTREALPLMRDPEMVDEATDYIKQEGQHTAAHLAHLRALIRRWPGLKDTMDEVVASYDRLLETKPLAWRLAYAAVVEATFTPYFRVFLDHDDKLFEPGDERVSSLFIWHFVEEMEHRSSALKVYDAVHDSYLYRVKTIAGVVKHMNEMLTIVGEGFRAHVPVGEGGEFAELIPAGVTLRSIADVRRFTRAHPEYDATYAGVPARDLVEMFVGLVRSQGPGHDPFYERLPAFAARWFRRYDEDPRAAARWYSIGVGEIAKRVPDGQGDGRAVEATT</sequence>
<evidence type="ECO:0000313" key="1">
    <source>
        <dbReference type="EMBL" id="GAB36501.1"/>
    </source>
</evidence>
<dbReference type="PANTHER" id="PTHR39456:SF1">
    <property type="entry name" value="METAL-DEPENDENT HYDROLASE"/>
    <property type="match status" value="1"/>
</dbReference>
<name>H5TSP3_GORO1</name>
<dbReference type="PANTHER" id="PTHR39456">
    <property type="entry name" value="METAL-DEPENDENT HYDROLASE"/>
    <property type="match status" value="1"/>
</dbReference>
<organism evidence="1 2">
    <name type="scientific">Gordonia otitidis (strain DSM 44809 / CCUG 52243 / JCM 12355 / NBRC 100426 / IFM 10032)</name>
    <dbReference type="NCBI Taxonomy" id="1108044"/>
    <lineage>
        <taxon>Bacteria</taxon>
        <taxon>Bacillati</taxon>
        <taxon>Actinomycetota</taxon>
        <taxon>Actinomycetes</taxon>
        <taxon>Mycobacteriales</taxon>
        <taxon>Gordoniaceae</taxon>
        <taxon>Gordonia</taxon>
    </lineage>
</organism>
<evidence type="ECO:0008006" key="3">
    <source>
        <dbReference type="Google" id="ProtNLM"/>
    </source>
</evidence>
<comment type="caution">
    <text evidence="1">The sequence shown here is derived from an EMBL/GenBank/DDBJ whole genome shotgun (WGS) entry which is preliminary data.</text>
</comment>
<dbReference type="STRING" id="1108044.GOOTI_222_00060"/>
<proteinExistence type="predicted"/>
<protein>
    <recommendedName>
        <fullName evidence="3">Metal-dependent hydrolase</fullName>
    </recommendedName>
</protein>
<dbReference type="Pfam" id="PF10118">
    <property type="entry name" value="Metal_hydrol"/>
    <property type="match status" value="1"/>
</dbReference>
<dbReference type="Proteomes" id="UP000005038">
    <property type="component" value="Unassembled WGS sequence"/>
</dbReference>
<dbReference type="AlphaFoldDB" id="H5TSP3"/>